<dbReference type="Proteomes" id="UP000032300">
    <property type="component" value="Chromosome"/>
</dbReference>
<protein>
    <submittedName>
        <fullName evidence="2">GNAT family acetyltransferase</fullName>
    </submittedName>
</protein>
<dbReference type="SUPFAM" id="SSF55729">
    <property type="entry name" value="Acyl-CoA N-acyltransferases (Nat)"/>
    <property type="match status" value="1"/>
</dbReference>
<dbReference type="InterPro" id="IPR016181">
    <property type="entry name" value="Acyl_CoA_acyltransferase"/>
</dbReference>
<dbReference type="PROSITE" id="PS51186">
    <property type="entry name" value="GNAT"/>
    <property type="match status" value="1"/>
</dbReference>
<gene>
    <name evidence="2" type="ORF">TS85_05460</name>
</gene>
<organism evidence="2 3">
    <name type="scientific">Sphingomonas hengshuiensis</name>
    <dbReference type="NCBI Taxonomy" id="1609977"/>
    <lineage>
        <taxon>Bacteria</taxon>
        <taxon>Pseudomonadati</taxon>
        <taxon>Pseudomonadota</taxon>
        <taxon>Alphaproteobacteria</taxon>
        <taxon>Sphingomonadales</taxon>
        <taxon>Sphingomonadaceae</taxon>
        <taxon>Sphingomonas</taxon>
    </lineage>
</organism>
<dbReference type="CDD" id="cd04301">
    <property type="entry name" value="NAT_SF"/>
    <property type="match status" value="1"/>
</dbReference>
<sequence length="178" mass="19287">MTLRPGWPEDAPELARAIGHEAVVRNLALAPWPYPIEAAEAFLAQFGDPTELKFLMFEHQAGQLGLIGVMSIGAHRDEPHELGYWLTPAAWGRGYATEAGRAVLEAARALGIRRVTAGHFIDNPASGAVLRKLGFRATGRVGTMYSRGRGCEVATALFERTLSDDGCRSDDPDNRMAA</sequence>
<name>A0A7U5BFG5_9SPHN</name>
<evidence type="ECO:0000259" key="1">
    <source>
        <dbReference type="PROSITE" id="PS51186"/>
    </source>
</evidence>
<evidence type="ECO:0000313" key="3">
    <source>
        <dbReference type="Proteomes" id="UP000032300"/>
    </source>
</evidence>
<reference evidence="2 3" key="2">
    <citation type="submission" date="2015-02" db="EMBL/GenBank/DDBJ databases">
        <title>The complete genome of Sphingomonas hengshuiensis sp. WHSC-8 isolated from soil of Hengshui Lake.</title>
        <authorList>
            <person name="Wei S."/>
            <person name="Guo J."/>
            <person name="Su C."/>
            <person name="Wu R."/>
            <person name="Zhang Z."/>
            <person name="Liang K."/>
            <person name="Li H."/>
            <person name="Wang T."/>
            <person name="Liu H."/>
            <person name="Zhang C."/>
            <person name="Li Z."/>
            <person name="Wang Q."/>
            <person name="Meng J."/>
        </authorList>
    </citation>
    <scope>NUCLEOTIDE SEQUENCE [LARGE SCALE GENOMIC DNA]</scope>
    <source>
        <strain evidence="2 3">WHSC-8</strain>
    </source>
</reference>
<keyword evidence="3" id="KW-1185">Reference proteome</keyword>
<dbReference type="EMBL" id="CP010836">
    <property type="protein sequence ID" value="AJP74292.1"/>
    <property type="molecule type" value="Genomic_DNA"/>
</dbReference>
<accession>A0A7U5BFG5</accession>
<dbReference type="GO" id="GO:0016747">
    <property type="term" value="F:acyltransferase activity, transferring groups other than amino-acyl groups"/>
    <property type="evidence" value="ECO:0007669"/>
    <property type="project" value="InterPro"/>
</dbReference>
<dbReference type="InterPro" id="IPR051531">
    <property type="entry name" value="N-acetyltransferase"/>
</dbReference>
<dbReference type="InterPro" id="IPR000182">
    <property type="entry name" value="GNAT_dom"/>
</dbReference>
<dbReference type="Pfam" id="PF13302">
    <property type="entry name" value="Acetyltransf_3"/>
    <property type="match status" value="1"/>
</dbReference>
<reference evidence="2 3" key="1">
    <citation type="journal article" date="2015" name="Int. J. Syst. Evol. Microbiol.">
        <title>Sphingomonas hengshuiensis sp. nov., isolated from lake wetland.</title>
        <authorList>
            <person name="Wei S."/>
            <person name="Wang T."/>
            <person name="Liu H."/>
            <person name="Zhang C."/>
            <person name="Guo J."/>
            <person name="Wang Q."/>
            <person name="Liang K."/>
            <person name="Zhang Z."/>
        </authorList>
    </citation>
    <scope>NUCLEOTIDE SEQUENCE [LARGE SCALE GENOMIC DNA]</scope>
    <source>
        <strain evidence="2 3">WHSC-8</strain>
    </source>
</reference>
<dbReference type="KEGG" id="sphi:TS85_05460"/>
<evidence type="ECO:0000313" key="2">
    <source>
        <dbReference type="EMBL" id="AJP74292.1"/>
    </source>
</evidence>
<proteinExistence type="predicted"/>
<dbReference type="AlphaFoldDB" id="A0A7U5BFG5"/>
<feature type="domain" description="N-acetyltransferase" evidence="1">
    <location>
        <begin position="1"/>
        <end position="163"/>
    </location>
</feature>
<dbReference type="Gene3D" id="3.40.630.30">
    <property type="match status" value="1"/>
</dbReference>
<dbReference type="PANTHER" id="PTHR43792">
    <property type="entry name" value="GNAT FAMILY, PUTATIVE (AFU_ORTHOLOGUE AFUA_3G00765)-RELATED-RELATED"/>
    <property type="match status" value="1"/>
</dbReference>
<keyword evidence="2" id="KW-0808">Transferase</keyword>